<reference evidence="3 4" key="1">
    <citation type="journal article" date="2016" name="Nat. Commun.">
        <title>Thousands of microbial genomes shed light on interconnected biogeochemical processes in an aquifer system.</title>
        <authorList>
            <person name="Anantharaman K."/>
            <person name="Brown C.T."/>
            <person name="Hug L.A."/>
            <person name="Sharon I."/>
            <person name="Castelle C.J."/>
            <person name="Probst A.J."/>
            <person name="Thomas B.C."/>
            <person name="Singh A."/>
            <person name="Wilkins M.J."/>
            <person name="Karaoz U."/>
            <person name="Brodie E.L."/>
            <person name="Williams K.H."/>
            <person name="Hubbard S.S."/>
            <person name="Banfield J.F."/>
        </authorList>
    </citation>
    <scope>NUCLEOTIDE SEQUENCE [LARGE SCALE GENOMIC DNA]</scope>
</reference>
<dbReference type="PANTHER" id="PTHR12526">
    <property type="entry name" value="GLYCOSYLTRANSFERASE"/>
    <property type="match status" value="1"/>
</dbReference>
<evidence type="ECO:0000259" key="1">
    <source>
        <dbReference type="Pfam" id="PF00534"/>
    </source>
</evidence>
<dbReference type="Gene3D" id="3.40.50.2000">
    <property type="entry name" value="Glycogen Phosphorylase B"/>
    <property type="match status" value="2"/>
</dbReference>
<accession>A0A1F5AZW2</accession>
<sequence>MNIAQLVSNLHVVFPTANNAIYSHVAWLTNGLTDLGHTVHLFAAGGSDTRGQLHSVTPASLAHMNVPDKLKKHYMNLLASECYKHAKDVDIIHSHFNLISSFYTDLVAVPTVQSIHSPPTEEVKPLLMQFKDNNYISFSFAQRKALPELNWIANIYHGVDMNIFSFNPEPQNYFLYLGRITQDKGVHLAIAAAKEAGVSLIIVGRSYPDESYWHDEIEKYIDGKMVRYVGEADFEKKIEWIRNAKALLFPTQYDEVFGYVMIEAMACGTPVIGWRSGSVPEVVSHERTGYVVESVSDMVKAIQKIDSISREETRARAEKYFSVEKMVRGYEYVYARVIKEYKKK</sequence>
<dbReference type="InterPro" id="IPR001296">
    <property type="entry name" value="Glyco_trans_1"/>
</dbReference>
<dbReference type="Proteomes" id="UP000176639">
    <property type="component" value="Unassembled WGS sequence"/>
</dbReference>
<organism evidence="3 4">
    <name type="scientific">Candidatus Azambacteria bacterium RBG_16_47_10</name>
    <dbReference type="NCBI Taxonomy" id="1797292"/>
    <lineage>
        <taxon>Bacteria</taxon>
        <taxon>Candidatus Azamiibacteriota</taxon>
    </lineage>
</organism>
<dbReference type="InterPro" id="IPR028098">
    <property type="entry name" value="Glyco_trans_4-like_N"/>
</dbReference>
<dbReference type="CDD" id="cd03802">
    <property type="entry name" value="GT4_AviGT4-like"/>
    <property type="match status" value="1"/>
</dbReference>
<evidence type="ECO:0008006" key="5">
    <source>
        <dbReference type="Google" id="ProtNLM"/>
    </source>
</evidence>
<dbReference type="AlphaFoldDB" id="A0A1F5AZW2"/>
<dbReference type="PANTHER" id="PTHR12526:SF595">
    <property type="entry name" value="BLL5217 PROTEIN"/>
    <property type="match status" value="1"/>
</dbReference>
<comment type="caution">
    <text evidence="3">The sequence shown here is derived from an EMBL/GenBank/DDBJ whole genome shotgun (WGS) entry which is preliminary data.</text>
</comment>
<proteinExistence type="predicted"/>
<dbReference type="SUPFAM" id="SSF53756">
    <property type="entry name" value="UDP-Glycosyltransferase/glycogen phosphorylase"/>
    <property type="match status" value="1"/>
</dbReference>
<dbReference type="Pfam" id="PF00534">
    <property type="entry name" value="Glycos_transf_1"/>
    <property type="match status" value="1"/>
</dbReference>
<dbReference type="GO" id="GO:0016757">
    <property type="term" value="F:glycosyltransferase activity"/>
    <property type="evidence" value="ECO:0007669"/>
    <property type="project" value="InterPro"/>
</dbReference>
<protein>
    <recommendedName>
        <fullName evidence="5">Glycosyl transferase</fullName>
    </recommendedName>
</protein>
<gene>
    <name evidence="3" type="ORF">A2Z10_01515</name>
</gene>
<dbReference type="EMBL" id="MEYI01000028">
    <property type="protein sequence ID" value="OGD23784.1"/>
    <property type="molecule type" value="Genomic_DNA"/>
</dbReference>
<feature type="domain" description="Glycosyltransferase subfamily 4-like N-terminal" evidence="2">
    <location>
        <begin position="24"/>
        <end position="131"/>
    </location>
</feature>
<feature type="domain" description="Glycosyl transferase family 1" evidence="1">
    <location>
        <begin position="167"/>
        <end position="319"/>
    </location>
</feature>
<dbReference type="Pfam" id="PF13439">
    <property type="entry name" value="Glyco_transf_4"/>
    <property type="match status" value="1"/>
</dbReference>
<evidence type="ECO:0000259" key="2">
    <source>
        <dbReference type="Pfam" id="PF13439"/>
    </source>
</evidence>
<name>A0A1F5AZW2_9BACT</name>
<evidence type="ECO:0000313" key="3">
    <source>
        <dbReference type="EMBL" id="OGD23784.1"/>
    </source>
</evidence>
<evidence type="ECO:0000313" key="4">
    <source>
        <dbReference type="Proteomes" id="UP000176639"/>
    </source>
</evidence>